<comment type="caution">
    <text evidence="1">The sequence shown here is derived from an EMBL/GenBank/DDBJ whole genome shotgun (WGS) entry which is preliminary data.</text>
</comment>
<dbReference type="EMBL" id="PDCK01000044">
    <property type="protein sequence ID" value="PRQ24501.1"/>
    <property type="molecule type" value="Genomic_DNA"/>
</dbReference>
<proteinExistence type="predicted"/>
<evidence type="ECO:0000313" key="1">
    <source>
        <dbReference type="EMBL" id="PRQ24501.1"/>
    </source>
</evidence>
<dbReference type="Proteomes" id="UP000238479">
    <property type="component" value="Chromosome 6"/>
</dbReference>
<keyword evidence="2" id="KW-1185">Reference proteome</keyword>
<reference evidence="1 2" key="1">
    <citation type="journal article" date="2018" name="Nat. Genet.">
        <title>The Rosa genome provides new insights in the design of modern roses.</title>
        <authorList>
            <person name="Bendahmane M."/>
        </authorList>
    </citation>
    <scope>NUCLEOTIDE SEQUENCE [LARGE SCALE GENOMIC DNA]</scope>
    <source>
        <strain evidence="2">cv. Old Blush</strain>
    </source>
</reference>
<name>A0A2P6PRG3_ROSCH</name>
<sequence length="59" mass="7248">MFLNYNVRGCNIFKFSFPLHEEPNVSFCRQMFIECHSNQLSTQFDYSWIVLNIDRYYQI</sequence>
<accession>A0A2P6PRG3</accession>
<dbReference type="Gramene" id="PRQ24501">
    <property type="protein sequence ID" value="PRQ24501"/>
    <property type="gene ID" value="RchiOBHm_Chr6g0273111"/>
</dbReference>
<protein>
    <submittedName>
        <fullName evidence="1">Uncharacterized protein</fullName>
    </submittedName>
</protein>
<organism evidence="1 2">
    <name type="scientific">Rosa chinensis</name>
    <name type="common">China rose</name>
    <dbReference type="NCBI Taxonomy" id="74649"/>
    <lineage>
        <taxon>Eukaryota</taxon>
        <taxon>Viridiplantae</taxon>
        <taxon>Streptophyta</taxon>
        <taxon>Embryophyta</taxon>
        <taxon>Tracheophyta</taxon>
        <taxon>Spermatophyta</taxon>
        <taxon>Magnoliopsida</taxon>
        <taxon>eudicotyledons</taxon>
        <taxon>Gunneridae</taxon>
        <taxon>Pentapetalae</taxon>
        <taxon>rosids</taxon>
        <taxon>fabids</taxon>
        <taxon>Rosales</taxon>
        <taxon>Rosaceae</taxon>
        <taxon>Rosoideae</taxon>
        <taxon>Rosoideae incertae sedis</taxon>
        <taxon>Rosa</taxon>
    </lineage>
</organism>
<gene>
    <name evidence="1" type="ORF">RchiOBHm_Chr6g0273111</name>
</gene>
<evidence type="ECO:0000313" key="2">
    <source>
        <dbReference type="Proteomes" id="UP000238479"/>
    </source>
</evidence>
<dbReference type="AlphaFoldDB" id="A0A2P6PRG3"/>